<evidence type="ECO:0000256" key="17">
    <source>
        <dbReference type="ARBA" id="ARBA00022741"/>
    </source>
</evidence>
<dbReference type="GO" id="GO:0005634">
    <property type="term" value="C:nucleus"/>
    <property type="evidence" value="ECO:0007669"/>
    <property type="project" value="UniProtKB-SubCell"/>
</dbReference>
<keyword evidence="18" id="KW-0418">Kinase</keyword>
<comment type="subunit">
    <text evidence="10">Homodimer.</text>
</comment>
<evidence type="ECO:0000256" key="7">
    <source>
        <dbReference type="ARBA" id="ARBA00005210"/>
    </source>
</evidence>
<dbReference type="Proteomes" id="UP001474421">
    <property type="component" value="Unassembled WGS sequence"/>
</dbReference>
<feature type="region of interest" description="Disordered" evidence="29">
    <location>
        <begin position="448"/>
        <end position="469"/>
    </location>
</feature>
<dbReference type="CDD" id="cd01173">
    <property type="entry name" value="pyridoxal_pyridoxamine_kinase"/>
    <property type="match status" value="1"/>
</dbReference>
<comment type="cofactor">
    <cofactor evidence="2">
        <name>Zn(2+)</name>
        <dbReference type="ChEBI" id="CHEBI:29105"/>
    </cofactor>
</comment>
<evidence type="ECO:0000256" key="24">
    <source>
        <dbReference type="ARBA" id="ARBA00032808"/>
    </source>
</evidence>
<keyword evidence="32" id="KW-1185">Reference proteome</keyword>
<comment type="pathway">
    <text evidence="6">Cofactor metabolism; pyridoxal 5'-phosphate salvage; pyridoxine 5'-phosphate from pyridoxine: step 1/1.</text>
</comment>
<sequence>MAPAALVSAGQPPEIQFAQRLASNEKRIRDRALKKLRGYITLRTQSLEGCFSQEELLKIWKGLFYCMWMQDKPLLQEELSNNISQLIHLIENMDTRHLFIQTFWQTVNREWNGLDRLRLDKFYMLIRMMLRQSFEVLKRNEWNESLIERFLNVLMMEVMHPDSHAPIGIKLHFIDIYLEELAKVGAKELTADQNIKFIEPFCKILARTKDHLMLQAIICGIFETIVDQSPFAIEDLMKELETGNDVDSSSEHEKWSDKEDIERVRGRGLSNQLSPNSEAHGNISEDINADIGPVLQFDYAAIANTIFELSSRKNTPAFNRKRLYKLVKKFQDLAEGSFPQDGFPEDVSTDEDDDSFSRRKLKRKSGKPLDKAQLGKKDNNQTQKNDNEEEEANAGLQKKKKRKRKSSQTAESVPVVLQKVKLQREKMFGNLGRITCSKQKAISLKIQRKVKKDPNSTERNELENKKRKNEETGGIALPIKKTKAKVENDFVKFKKTALPKPAFFRKSKRSITAMPLSKLQSSSSKKVTFGLNKNMTAEFKKTDKSILVSPEGGSRWDVGTRRGIYAVDAARRRLTAHAGGGGGGGSNNSKATGRGGGNGRSCPSPPSAPRVSFETAFLLLEPLPPAAGRSVYADRLTSPVIFCRAPFLSATLPLGRCALKPLPPPSTSWSGPCLSLPSSTCWCVLSSLLSRGCAGMEGEEECRVLSIQSHVVRGYVGNKAATFPLQVLGFEIDTVNSVQFSNHTGYDHWKGQVLNSDELHELYEGLKLNNVNHYDYVLTGYTRDKSFLAMVVDIVQELKQQNSNLVYVCDPVMGDKWSGEGYMYVPEDLFPVYKNNVVPVADIITPNQFEAELLTGRKIHSEKEAIEVMDMLHNMGPEMVVITSSDLPAPSGNDYLIALGSQRRTTADGTIVTQRIRIESPKVDAVFVGTGDLFAAMLLAWTHKHPDNLKMACEKTVSAMQHVIQRTIKSAKDL</sequence>
<evidence type="ECO:0000256" key="16">
    <source>
        <dbReference type="ARBA" id="ARBA00022723"/>
    </source>
</evidence>
<evidence type="ECO:0000256" key="13">
    <source>
        <dbReference type="ARBA" id="ARBA00022490"/>
    </source>
</evidence>
<evidence type="ECO:0000256" key="14">
    <source>
        <dbReference type="ARBA" id="ARBA00022553"/>
    </source>
</evidence>
<keyword evidence="22" id="KW-0915">Sodium</keyword>
<dbReference type="Pfam" id="PF08543">
    <property type="entry name" value="Phos_pyr_kin"/>
    <property type="match status" value="1"/>
</dbReference>
<comment type="similarity">
    <text evidence="9">Belongs to the pyridoxine kinase family.</text>
</comment>
<comment type="catalytic activity">
    <reaction evidence="26">
        <text>pyridoxamine + ATP = pyridoxamine 5'-phosphate + ADP + H(+)</text>
        <dbReference type="Rhea" id="RHEA:25104"/>
        <dbReference type="ChEBI" id="CHEBI:15378"/>
        <dbReference type="ChEBI" id="CHEBI:30616"/>
        <dbReference type="ChEBI" id="CHEBI:57761"/>
        <dbReference type="ChEBI" id="CHEBI:58451"/>
        <dbReference type="ChEBI" id="CHEBI:456216"/>
        <dbReference type="EC" id="2.7.1.35"/>
    </reaction>
    <physiologicalReaction direction="left-to-right" evidence="26">
        <dbReference type="Rhea" id="RHEA:25105"/>
    </physiologicalReaction>
</comment>
<feature type="compositionally biased region" description="Basic and acidic residues" evidence="29">
    <location>
        <begin position="249"/>
        <end position="261"/>
    </location>
</feature>
<accession>A0AAW1BKH3</accession>
<dbReference type="SUPFAM" id="SSF53613">
    <property type="entry name" value="Ribokinase-like"/>
    <property type="match status" value="1"/>
</dbReference>
<feature type="domain" description="Pyridoxamine kinase/Phosphomethylpyrimidine kinase" evidence="30">
    <location>
        <begin position="791"/>
        <end position="968"/>
    </location>
</feature>
<evidence type="ECO:0000256" key="3">
    <source>
        <dbReference type="ARBA" id="ARBA00004123"/>
    </source>
</evidence>
<dbReference type="GO" id="GO:0030688">
    <property type="term" value="C:preribosome, small subunit precursor"/>
    <property type="evidence" value="ECO:0007669"/>
    <property type="project" value="InterPro"/>
</dbReference>
<evidence type="ECO:0000256" key="26">
    <source>
        <dbReference type="ARBA" id="ARBA00047310"/>
    </source>
</evidence>
<feature type="region of interest" description="Disordered" evidence="29">
    <location>
        <begin position="576"/>
        <end position="608"/>
    </location>
</feature>
<evidence type="ECO:0000256" key="10">
    <source>
        <dbReference type="ARBA" id="ARBA00011738"/>
    </source>
</evidence>
<evidence type="ECO:0000256" key="6">
    <source>
        <dbReference type="ARBA" id="ARBA00004835"/>
    </source>
</evidence>
<dbReference type="InterPro" id="IPR013749">
    <property type="entry name" value="PM/HMP-P_kinase-1"/>
</dbReference>
<keyword evidence="19" id="KW-0067">ATP-binding</keyword>
<keyword evidence="20" id="KW-0460">Magnesium</keyword>
<dbReference type="PANTHER" id="PTHR10534">
    <property type="entry name" value="PYRIDOXAL KINASE"/>
    <property type="match status" value="1"/>
</dbReference>
<keyword evidence="16" id="KW-0479">Metal-binding</keyword>
<proteinExistence type="inferred from homology"/>
<comment type="similarity">
    <text evidence="8">Belongs to the RRP1 family.</text>
</comment>
<evidence type="ECO:0000256" key="27">
    <source>
        <dbReference type="ARBA" id="ARBA00047377"/>
    </source>
</evidence>
<dbReference type="EC" id="2.7.1.35" evidence="11"/>
<evidence type="ECO:0000256" key="25">
    <source>
        <dbReference type="ARBA" id="ARBA00045787"/>
    </source>
</evidence>
<dbReference type="NCBIfam" id="TIGR00687">
    <property type="entry name" value="pyridox_kin"/>
    <property type="match status" value="1"/>
</dbReference>
<evidence type="ECO:0000256" key="29">
    <source>
        <dbReference type="SAM" id="MobiDB-lite"/>
    </source>
</evidence>
<evidence type="ECO:0000256" key="1">
    <source>
        <dbReference type="ARBA" id="ARBA00001946"/>
    </source>
</evidence>
<dbReference type="PANTHER" id="PTHR10534:SF2">
    <property type="entry name" value="PYRIDOXAL KINASE"/>
    <property type="match status" value="1"/>
</dbReference>
<evidence type="ECO:0000256" key="19">
    <source>
        <dbReference type="ARBA" id="ARBA00022840"/>
    </source>
</evidence>
<dbReference type="InterPro" id="IPR029056">
    <property type="entry name" value="Ribokinase-like"/>
</dbReference>
<feature type="compositionally biased region" description="Acidic residues" evidence="29">
    <location>
        <begin position="343"/>
        <end position="354"/>
    </location>
</feature>
<evidence type="ECO:0000256" key="9">
    <source>
        <dbReference type="ARBA" id="ARBA00008805"/>
    </source>
</evidence>
<feature type="compositionally biased region" description="Basic residues" evidence="29">
    <location>
        <begin position="397"/>
        <end position="406"/>
    </location>
</feature>
<dbReference type="GO" id="GO:0006364">
    <property type="term" value="P:rRNA processing"/>
    <property type="evidence" value="ECO:0007669"/>
    <property type="project" value="InterPro"/>
</dbReference>
<comment type="cofactor">
    <cofactor evidence="1">
        <name>Mg(2+)</name>
        <dbReference type="ChEBI" id="CHEBI:18420"/>
    </cofactor>
</comment>
<comment type="pathway">
    <text evidence="7">Cofactor metabolism; pyridoxal 5'-phosphate salvage; pyridoxal 5'-phosphate from pyridoxal: step 1/1.</text>
</comment>
<feature type="compositionally biased region" description="Basic and acidic residues" evidence="29">
    <location>
        <begin position="452"/>
        <end position="469"/>
    </location>
</feature>
<dbReference type="AlphaFoldDB" id="A0AAW1BKH3"/>
<feature type="region of interest" description="Disordered" evidence="29">
    <location>
        <begin position="242"/>
        <end position="261"/>
    </location>
</feature>
<gene>
    <name evidence="31" type="ORF">NXF25_010419</name>
</gene>
<dbReference type="GO" id="GO:0005524">
    <property type="term" value="F:ATP binding"/>
    <property type="evidence" value="ECO:0007669"/>
    <property type="project" value="UniProtKB-KW"/>
</dbReference>
<organism evidence="31 32">
    <name type="scientific">Crotalus adamanteus</name>
    <name type="common">Eastern diamondback rattlesnake</name>
    <dbReference type="NCBI Taxonomy" id="8729"/>
    <lineage>
        <taxon>Eukaryota</taxon>
        <taxon>Metazoa</taxon>
        <taxon>Chordata</taxon>
        <taxon>Craniata</taxon>
        <taxon>Vertebrata</taxon>
        <taxon>Euteleostomi</taxon>
        <taxon>Lepidosauria</taxon>
        <taxon>Squamata</taxon>
        <taxon>Bifurcata</taxon>
        <taxon>Unidentata</taxon>
        <taxon>Episquamata</taxon>
        <taxon>Toxicofera</taxon>
        <taxon>Serpentes</taxon>
        <taxon>Colubroidea</taxon>
        <taxon>Viperidae</taxon>
        <taxon>Crotalinae</taxon>
        <taxon>Crotalus</taxon>
    </lineage>
</organism>
<dbReference type="Gene3D" id="3.40.1190.20">
    <property type="match status" value="1"/>
</dbReference>
<evidence type="ECO:0000313" key="32">
    <source>
        <dbReference type="Proteomes" id="UP001474421"/>
    </source>
</evidence>
<keyword evidence="13" id="KW-0963">Cytoplasm</keyword>
<dbReference type="GO" id="GO:0009443">
    <property type="term" value="P:pyridoxal 5'-phosphate salvage"/>
    <property type="evidence" value="ECO:0007669"/>
    <property type="project" value="InterPro"/>
</dbReference>
<keyword evidence="23" id="KW-0539">Nucleus</keyword>
<evidence type="ECO:0000256" key="18">
    <source>
        <dbReference type="ARBA" id="ARBA00022777"/>
    </source>
</evidence>
<evidence type="ECO:0000256" key="28">
    <source>
        <dbReference type="ARBA" id="ARBA00048524"/>
    </source>
</evidence>
<evidence type="ECO:0000259" key="30">
    <source>
        <dbReference type="Pfam" id="PF08543"/>
    </source>
</evidence>
<evidence type="ECO:0000256" key="23">
    <source>
        <dbReference type="ARBA" id="ARBA00023242"/>
    </source>
</evidence>
<dbReference type="GO" id="GO:0046872">
    <property type="term" value="F:metal ion binding"/>
    <property type="evidence" value="ECO:0007669"/>
    <property type="project" value="UniProtKB-KW"/>
</dbReference>
<dbReference type="EMBL" id="JAOTOJ010000004">
    <property type="protein sequence ID" value="KAK9402063.1"/>
    <property type="molecule type" value="Genomic_DNA"/>
</dbReference>
<evidence type="ECO:0000256" key="22">
    <source>
        <dbReference type="ARBA" id="ARBA00023053"/>
    </source>
</evidence>
<evidence type="ECO:0000256" key="8">
    <source>
        <dbReference type="ARBA" id="ARBA00006374"/>
    </source>
</evidence>
<keyword evidence="17" id="KW-0547">Nucleotide-binding</keyword>
<comment type="catalytic activity">
    <reaction evidence="28">
        <text>pyridoxine + ATP = pyridoxine 5'-phosphate + ADP + H(+)</text>
        <dbReference type="Rhea" id="RHEA:25108"/>
        <dbReference type="ChEBI" id="CHEBI:15378"/>
        <dbReference type="ChEBI" id="CHEBI:16709"/>
        <dbReference type="ChEBI" id="CHEBI:30616"/>
        <dbReference type="ChEBI" id="CHEBI:58589"/>
        <dbReference type="ChEBI" id="CHEBI:456216"/>
        <dbReference type="EC" id="2.7.1.35"/>
    </reaction>
    <physiologicalReaction direction="left-to-right" evidence="28">
        <dbReference type="Rhea" id="RHEA:25109"/>
    </physiologicalReaction>
</comment>
<feature type="compositionally biased region" description="Basic and acidic residues" evidence="29">
    <location>
        <begin position="367"/>
        <end position="379"/>
    </location>
</feature>
<reference evidence="31 32" key="1">
    <citation type="journal article" date="2024" name="Proc. Natl. Acad. Sci. U.S.A.">
        <title>The genetic regulatory architecture and epigenomic basis for age-related changes in rattlesnake venom.</title>
        <authorList>
            <person name="Hogan M.P."/>
            <person name="Holding M.L."/>
            <person name="Nystrom G.S."/>
            <person name="Colston T.J."/>
            <person name="Bartlett D.A."/>
            <person name="Mason A.J."/>
            <person name="Ellsworth S.A."/>
            <person name="Rautsaw R.M."/>
            <person name="Lawrence K.C."/>
            <person name="Strickland J.L."/>
            <person name="He B."/>
            <person name="Fraser P."/>
            <person name="Margres M.J."/>
            <person name="Gilbert D.M."/>
            <person name="Gibbs H.L."/>
            <person name="Parkinson C.L."/>
            <person name="Rokyta D.R."/>
        </authorList>
    </citation>
    <scope>NUCLEOTIDE SEQUENCE [LARGE SCALE GENOMIC DNA]</scope>
    <source>
        <strain evidence="31">DRR0105</strain>
    </source>
</reference>
<dbReference type="FunFam" id="3.40.1190.20:FF:000007">
    <property type="entry name" value="Pyridoxal kinase"/>
    <property type="match status" value="1"/>
</dbReference>
<dbReference type="InterPro" id="IPR010301">
    <property type="entry name" value="RRP1"/>
</dbReference>
<evidence type="ECO:0000256" key="5">
    <source>
        <dbReference type="ARBA" id="ARBA00004750"/>
    </source>
</evidence>
<keyword evidence="21" id="KW-0007">Acetylation</keyword>
<evidence type="ECO:0000256" key="12">
    <source>
        <dbReference type="ARBA" id="ARBA00018134"/>
    </source>
</evidence>
<dbReference type="GO" id="GO:0005829">
    <property type="term" value="C:cytosol"/>
    <property type="evidence" value="ECO:0007669"/>
    <property type="project" value="UniProtKB-SubCell"/>
</dbReference>
<keyword evidence="15" id="KW-0808">Transferase</keyword>
<evidence type="ECO:0000256" key="15">
    <source>
        <dbReference type="ARBA" id="ARBA00022679"/>
    </source>
</evidence>
<comment type="pathway">
    <text evidence="5">Cofactor metabolism; pyridoxal 5'-phosphate salvage; pyridoxamine 5'-phosphate from pyridoxamine: step 1/1.</text>
</comment>
<dbReference type="InterPro" id="IPR004625">
    <property type="entry name" value="PyrdxlKinase"/>
</dbReference>
<evidence type="ECO:0000256" key="21">
    <source>
        <dbReference type="ARBA" id="ARBA00022990"/>
    </source>
</evidence>
<comment type="caution">
    <text evidence="31">The sequence shown here is derived from an EMBL/GenBank/DDBJ whole genome shotgun (WGS) entry which is preliminary data.</text>
</comment>
<evidence type="ECO:0000256" key="4">
    <source>
        <dbReference type="ARBA" id="ARBA00004514"/>
    </source>
</evidence>
<protein>
    <recommendedName>
        <fullName evidence="12">Pyridoxal kinase</fullName>
        <ecNumber evidence="11">2.7.1.35</ecNumber>
    </recommendedName>
    <alternativeName>
        <fullName evidence="24">Pyridoxine kinase</fullName>
    </alternativeName>
</protein>
<dbReference type="GO" id="GO:0008478">
    <property type="term" value="F:pyridoxal kinase activity"/>
    <property type="evidence" value="ECO:0007669"/>
    <property type="project" value="UniProtKB-EC"/>
</dbReference>
<comment type="subcellular location">
    <subcellularLocation>
        <location evidence="4">Cytoplasm</location>
        <location evidence="4">Cytosol</location>
    </subcellularLocation>
    <subcellularLocation>
        <location evidence="3">Nucleus</location>
    </subcellularLocation>
</comment>
<evidence type="ECO:0000256" key="20">
    <source>
        <dbReference type="ARBA" id="ARBA00022842"/>
    </source>
</evidence>
<keyword evidence="14" id="KW-0597">Phosphoprotein</keyword>
<dbReference type="Pfam" id="PF05997">
    <property type="entry name" value="Nop52"/>
    <property type="match status" value="1"/>
</dbReference>
<evidence type="ECO:0000256" key="11">
    <source>
        <dbReference type="ARBA" id="ARBA00012104"/>
    </source>
</evidence>
<name>A0AAW1BKH3_CROAD</name>
<evidence type="ECO:0000313" key="31">
    <source>
        <dbReference type="EMBL" id="KAK9402063.1"/>
    </source>
</evidence>
<comment type="function">
    <text evidence="25">Catalyzes the phosphorylation of the dietary vitamin B6 vitamers pyridoxal (PL), pyridoxine (PN) and pyridoxamine (PM) to form pyridoxal 5'-phosphate (PLP), pyridoxine 5'-phosphate (PNP) and pyridoxamine 5'-phosphate (PMP), respectively. PLP is the active form of vitamin B6, and acts as a cofactor for over 140 different enzymatic reactions.</text>
</comment>
<comment type="catalytic activity">
    <reaction evidence="27">
        <text>pyridoxal + ATP = pyridoxal 5'-phosphate + ADP + H(+)</text>
        <dbReference type="Rhea" id="RHEA:10224"/>
        <dbReference type="ChEBI" id="CHEBI:15378"/>
        <dbReference type="ChEBI" id="CHEBI:17310"/>
        <dbReference type="ChEBI" id="CHEBI:30616"/>
        <dbReference type="ChEBI" id="CHEBI:456216"/>
        <dbReference type="ChEBI" id="CHEBI:597326"/>
        <dbReference type="EC" id="2.7.1.35"/>
    </reaction>
    <physiologicalReaction direction="left-to-right" evidence="27">
        <dbReference type="Rhea" id="RHEA:10225"/>
    </physiologicalReaction>
</comment>
<evidence type="ECO:0000256" key="2">
    <source>
        <dbReference type="ARBA" id="ARBA00001947"/>
    </source>
</evidence>
<feature type="region of interest" description="Disordered" evidence="29">
    <location>
        <begin position="337"/>
        <end position="412"/>
    </location>
</feature>